<dbReference type="Proteomes" id="UP000239896">
    <property type="component" value="Unassembled WGS sequence"/>
</dbReference>
<reference evidence="1 2" key="1">
    <citation type="submission" date="2018-03" db="EMBL/GenBank/DDBJ databases">
        <title>Comparative analysis of microorganisms from saline springs in Andes Mountain Range, Colombia.</title>
        <authorList>
            <person name="Rubin E."/>
        </authorList>
    </citation>
    <scope>NUCLEOTIDE SEQUENCE [LARGE SCALE GENOMIC DNA]</scope>
    <source>
        <strain evidence="1 2">USBA 854</strain>
    </source>
</reference>
<dbReference type="AlphaFoldDB" id="A0A2T0VRP8"/>
<protein>
    <submittedName>
        <fullName evidence="1">Uncharacterized protein</fullName>
    </submittedName>
</protein>
<keyword evidence="2" id="KW-1185">Reference proteome</keyword>
<sequence length="578" mass="65833">MVHPSLSPVELDGLGGGRLADLDAGHWQCQQPELRSLDVVDCPRLERLDLSQARPDLHLTLQRCPALEEIRVPPHGTAIVHLDAGDRLPQLRLYGGVEHLDACWKKDHFAVTCHDLAPWQRSVVGSADVIDDAGEGYELKVRLGNARESEETAGTLQITDPQLRTLLVKSSGLLEQIHISAKAWRLEQLFIEEASNLRRIALGRKVFRVAIHTAPLLQSVRGNTDTLRLNAATSTQREVSLDGRHRWVGLTRCRLKQLKMPHPTHLTLEHCRQLQELDVPKNTQVRCIGHIPPALGGRRIGRVQLEERLAMSLAERHRRNDETVLPQLETLLPTLYRRVDASRALRVLCLLLDQGVSPGWIWQRRRELSARHLMPQYGEQCLIPEMALEAADVLWRWDLPYDLHREAWLADYRIWKTCRTSVPEAQRFQRYIIDTARGSLQGPALDTVLESARQPMLAEEDRVLLGRVLLGLSRLARRQASWHVTRVAVGHLRLLERHLDDRDDSFNRALVSYALEGLSLDDFLDMAERIGSGHPRIRQALERVPMKPHHWLILHCGNVVDVDTQTRLERVERLLSGS</sequence>
<accession>A0A2T0VRP8</accession>
<evidence type="ECO:0000313" key="1">
    <source>
        <dbReference type="EMBL" id="PRY73214.1"/>
    </source>
</evidence>
<name>A0A2T0VRP8_9GAMM</name>
<organism evidence="1 2">
    <name type="scientific">Halomonas ventosae</name>
    <dbReference type="NCBI Taxonomy" id="229007"/>
    <lineage>
        <taxon>Bacteria</taxon>
        <taxon>Pseudomonadati</taxon>
        <taxon>Pseudomonadota</taxon>
        <taxon>Gammaproteobacteria</taxon>
        <taxon>Oceanospirillales</taxon>
        <taxon>Halomonadaceae</taxon>
        <taxon>Halomonas</taxon>
    </lineage>
</organism>
<gene>
    <name evidence="1" type="ORF">BCL64_102295</name>
</gene>
<dbReference type="EMBL" id="PVTM01000002">
    <property type="protein sequence ID" value="PRY73214.1"/>
    <property type="molecule type" value="Genomic_DNA"/>
</dbReference>
<comment type="caution">
    <text evidence="1">The sequence shown here is derived from an EMBL/GenBank/DDBJ whole genome shotgun (WGS) entry which is preliminary data.</text>
</comment>
<proteinExistence type="predicted"/>
<dbReference type="RefSeq" id="WP_146131962.1">
    <property type="nucleotide sequence ID" value="NZ_PVTM01000002.1"/>
</dbReference>
<evidence type="ECO:0000313" key="2">
    <source>
        <dbReference type="Proteomes" id="UP000239896"/>
    </source>
</evidence>